<proteinExistence type="predicted"/>
<accession>A0A2P7Q0Q8</accession>
<dbReference type="SUPFAM" id="SSF55729">
    <property type="entry name" value="Acyl-CoA N-acyltransferases (Nat)"/>
    <property type="match status" value="1"/>
</dbReference>
<name>A0A2P7Q0Q8_9FIRM</name>
<reference evidence="2" key="1">
    <citation type="thesis" date="2015" institute="Rutgers" country="The State University of New Jersey, 14 College Farm Rd., New Brunswick, NJ, USA">
        <title>Ammonia toxicity in bacteria and its implications for treatment of and resource recovery from highly nitrogenous organic wastes.</title>
        <authorList>
            <person name="Luther A.K."/>
        </authorList>
    </citation>
    <scope>NUCLEOTIDE SEQUENCE</scope>
    <source>
        <strain evidence="2">RT-10B</strain>
    </source>
</reference>
<dbReference type="AlphaFoldDB" id="A0A2P7Q0Q8"/>
<dbReference type="Pfam" id="PF13527">
    <property type="entry name" value="Acetyltransf_9"/>
    <property type="match status" value="1"/>
</dbReference>
<evidence type="ECO:0000313" key="3">
    <source>
        <dbReference type="Proteomes" id="UP000241434"/>
    </source>
</evidence>
<dbReference type="Proteomes" id="UP000241434">
    <property type="component" value="Unassembled WGS sequence"/>
</dbReference>
<dbReference type="Gene3D" id="3.40.630.30">
    <property type="match status" value="1"/>
</dbReference>
<dbReference type="RefSeq" id="WP_106776244.1">
    <property type="nucleotide sequence ID" value="NZ_JYGE01000003.1"/>
</dbReference>
<dbReference type="InterPro" id="IPR016181">
    <property type="entry name" value="Acyl_CoA_acyltransferase"/>
</dbReference>
<dbReference type="InterPro" id="IPR000182">
    <property type="entry name" value="GNAT_dom"/>
</dbReference>
<dbReference type="GO" id="GO:0016747">
    <property type="term" value="F:acyltransferase activity, transferring groups other than amino-acyl groups"/>
    <property type="evidence" value="ECO:0007669"/>
    <property type="project" value="InterPro"/>
</dbReference>
<dbReference type="PROSITE" id="PS51186">
    <property type="entry name" value="GNAT"/>
    <property type="match status" value="1"/>
</dbReference>
<feature type="domain" description="N-acetyltransferase" evidence="1">
    <location>
        <begin position="4"/>
        <end position="151"/>
    </location>
</feature>
<evidence type="ECO:0000259" key="1">
    <source>
        <dbReference type="PROSITE" id="PS51186"/>
    </source>
</evidence>
<evidence type="ECO:0000313" key="2">
    <source>
        <dbReference type="EMBL" id="PSJ31520.1"/>
    </source>
</evidence>
<comment type="caution">
    <text evidence="2">The sequence shown here is derived from an EMBL/GenBank/DDBJ whole genome shotgun (WGS) entry which is preliminary data.</text>
</comment>
<keyword evidence="3" id="KW-1185">Reference proteome</keyword>
<dbReference type="OrthoDB" id="9789053at2"/>
<gene>
    <name evidence="2" type="ORF">UF10_02440</name>
</gene>
<sequence>MDYEIVRLYDHPEMKLRAAQWFHEKWDVPIEAYLESIEQCIDENSSTTQWYIVLENGEIIAGIGVIENDFHDRKDLSPNVCAVYVEEEYRCKRIAGDMLEFVASDMKNRGVDVLYLLTEHISFYERYGWEFLCMVQGDGEDHESRMYIHRS</sequence>
<keyword evidence="2" id="KW-0808">Transferase</keyword>
<dbReference type="CDD" id="cd04301">
    <property type="entry name" value="NAT_SF"/>
    <property type="match status" value="1"/>
</dbReference>
<protein>
    <submittedName>
        <fullName evidence="2">GNAT family acetyltransferase</fullName>
    </submittedName>
</protein>
<dbReference type="EMBL" id="JYGE01000003">
    <property type="protein sequence ID" value="PSJ31520.1"/>
    <property type="molecule type" value="Genomic_DNA"/>
</dbReference>
<organism evidence="2 3">
    <name type="scientific">Peptostreptococcus russellii</name>
    <dbReference type="NCBI Taxonomy" id="215200"/>
    <lineage>
        <taxon>Bacteria</taxon>
        <taxon>Bacillati</taxon>
        <taxon>Bacillota</taxon>
        <taxon>Clostridia</taxon>
        <taxon>Peptostreptococcales</taxon>
        <taxon>Peptostreptococcaceae</taxon>
        <taxon>Peptostreptococcus</taxon>
    </lineage>
</organism>